<evidence type="ECO:0000313" key="3">
    <source>
        <dbReference type="Proteomes" id="UP000483379"/>
    </source>
</evidence>
<evidence type="ECO:0000313" key="1">
    <source>
        <dbReference type="EMBL" id="NEV63098.1"/>
    </source>
</evidence>
<dbReference type="EMBL" id="JAAIJQ010000152">
    <property type="protein sequence ID" value="NEV65118.1"/>
    <property type="molecule type" value="Genomic_DNA"/>
</dbReference>
<accession>A0A6M0JZX3</accession>
<proteinExistence type="predicted"/>
<organism evidence="1 3">
    <name type="scientific">Thiorhodococcus minor</name>
    <dbReference type="NCBI Taxonomy" id="57489"/>
    <lineage>
        <taxon>Bacteria</taxon>
        <taxon>Pseudomonadati</taxon>
        <taxon>Pseudomonadota</taxon>
        <taxon>Gammaproteobacteria</taxon>
        <taxon>Chromatiales</taxon>
        <taxon>Chromatiaceae</taxon>
        <taxon>Thiorhodococcus</taxon>
    </lineage>
</organism>
<keyword evidence="3" id="KW-1185">Reference proteome</keyword>
<dbReference type="Proteomes" id="UP000483379">
    <property type="component" value="Unassembled WGS sequence"/>
</dbReference>
<feature type="non-terminal residue" evidence="1">
    <location>
        <position position="1"/>
    </location>
</feature>
<evidence type="ECO:0000313" key="2">
    <source>
        <dbReference type="EMBL" id="NEV65118.1"/>
    </source>
</evidence>
<dbReference type="EMBL" id="JAAIJQ010000042">
    <property type="protein sequence ID" value="NEV63098.1"/>
    <property type="molecule type" value="Genomic_DNA"/>
</dbReference>
<dbReference type="AlphaFoldDB" id="A0A6M0JZX3"/>
<gene>
    <name evidence="1" type="ORF">G3446_14580</name>
    <name evidence="2" type="ORF">G3446_25270</name>
</gene>
<protein>
    <submittedName>
        <fullName evidence="1">Addiction module toxin RelE</fullName>
    </submittedName>
</protein>
<reference evidence="1 3" key="1">
    <citation type="submission" date="2020-02" db="EMBL/GenBank/DDBJ databases">
        <title>Genome sequences of Thiorhodococcus mannitoliphagus and Thiorhodococcus minor, purple sulfur photosynthetic bacteria in the gammaproteobacterial family, Chromatiaceae.</title>
        <authorList>
            <person name="Aviles F.A."/>
            <person name="Meyer T.E."/>
            <person name="Kyndt J.A."/>
        </authorList>
    </citation>
    <scope>NUCLEOTIDE SEQUENCE [LARGE SCALE GENOMIC DNA]</scope>
    <source>
        <strain evidence="1 3">DSM 11518</strain>
    </source>
</reference>
<sequence length="43" mass="4605">DQAIAAAYASGGYTLKQIGDHFGLHYARISRIVRAAEKAKGKT</sequence>
<comment type="caution">
    <text evidence="1">The sequence shown here is derived from an EMBL/GenBank/DDBJ whole genome shotgun (WGS) entry which is preliminary data.</text>
</comment>
<name>A0A6M0JZX3_9GAMM</name>